<dbReference type="AlphaFoldDB" id="A0A087GZT4"/>
<evidence type="ECO:0000313" key="4">
    <source>
        <dbReference type="Proteomes" id="UP000029120"/>
    </source>
</evidence>
<dbReference type="InterPro" id="IPR000504">
    <property type="entry name" value="RRM_dom"/>
</dbReference>
<dbReference type="InterPro" id="IPR035979">
    <property type="entry name" value="RBD_domain_sf"/>
</dbReference>
<dbReference type="InterPro" id="IPR012677">
    <property type="entry name" value="Nucleotide-bd_a/b_plait_sf"/>
</dbReference>
<name>A0A087GZT4_ARAAL</name>
<dbReference type="EMBL" id="CM002873">
    <property type="protein sequence ID" value="KFK35386.1"/>
    <property type="molecule type" value="Genomic_DNA"/>
</dbReference>
<proteinExistence type="predicted"/>
<dbReference type="Proteomes" id="UP000029120">
    <property type="component" value="Chromosome 5"/>
</dbReference>
<dbReference type="SUPFAM" id="SSF54928">
    <property type="entry name" value="RNA-binding domain, RBD"/>
    <property type="match status" value="2"/>
</dbReference>
<evidence type="ECO:0000313" key="3">
    <source>
        <dbReference type="EMBL" id="KFK35386.1"/>
    </source>
</evidence>
<dbReference type="OrthoDB" id="1085421at2759"/>
<evidence type="ECO:0000256" key="1">
    <source>
        <dbReference type="PROSITE-ProRule" id="PRU00176"/>
    </source>
</evidence>
<protein>
    <recommendedName>
        <fullName evidence="2">RRM domain-containing protein</fullName>
    </recommendedName>
</protein>
<accession>A0A087GZT4</accession>
<feature type="domain" description="RRM" evidence="2">
    <location>
        <begin position="159"/>
        <end position="243"/>
    </location>
</feature>
<evidence type="ECO:0000259" key="2">
    <source>
        <dbReference type="PROSITE" id="PS50102"/>
    </source>
</evidence>
<reference evidence="4" key="1">
    <citation type="journal article" date="2015" name="Nat. Plants">
        <title>Genome expansion of Arabis alpina linked with retrotransposition and reduced symmetric DNA methylation.</title>
        <authorList>
            <person name="Willing E.M."/>
            <person name="Rawat V."/>
            <person name="Mandakova T."/>
            <person name="Maumus F."/>
            <person name="James G.V."/>
            <person name="Nordstroem K.J."/>
            <person name="Becker C."/>
            <person name="Warthmann N."/>
            <person name="Chica C."/>
            <person name="Szarzynska B."/>
            <person name="Zytnicki M."/>
            <person name="Albani M.C."/>
            <person name="Kiefer C."/>
            <person name="Bergonzi S."/>
            <person name="Castaings L."/>
            <person name="Mateos J.L."/>
            <person name="Berns M.C."/>
            <person name="Bujdoso N."/>
            <person name="Piofczyk T."/>
            <person name="de Lorenzo L."/>
            <person name="Barrero-Sicilia C."/>
            <person name="Mateos I."/>
            <person name="Piednoel M."/>
            <person name="Hagmann J."/>
            <person name="Chen-Min-Tao R."/>
            <person name="Iglesias-Fernandez R."/>
            <person name="Schuster S.C."/>
            <person name="Alonso-Blanco C."/>
            <person name="Roudier F."/>
            <person name="Carbonero P."/>
            <person name="Paz-Ares J."/>
            <person name="Davis S.J."/>
            <person name="Pecinka A."/>
            <person name="Quesneville H."/>
            <person name="Colot V."/>
            <person name="Lysak M.A."/>
            <person name="Weigel D."/>
            <person name="Coupland G."/>
            <person name="Schneeberger K."/>
        </authorList>
    </citation>
    <scope>NUCLEOTIDE SEQUENCE [LARGE SCALE GENOMIC DNA]</scope>
    <source>
        <strain evidence="4">cv. Pajares</strain>
    </source>
</reference>
<keyword evidence="4" id="KW-1185">Reference proteome</keyword>
<dbReference type="GO" id="GO:0003723">
    <property type="term" value="F:RNA binding"/>
    <property type="evidence" value="ECO:0007669"/>
    <property type="project" value="UniProtKB-UniRule"/>
</dbReference>
<gene>
    <name evidence="3" type="ordered locus">AALP_Aa5g278500</name>
</gene>
<keyword evidence="1" id="KW-0694">RNA-binding</keyword>
<dbReference type="PROSITE" id="PS50102">
    <property type="entry name" value="RRM"/>
    <property type="match status" value="1"/>
</dbReference>
<dbReference type="Gramene" id="KFK35386">
    <property type="protein sequence ID" value="KFK35386"/>
    <property type="gene ID" value="AALP_AA5G278500"/>
</dbReference>
<dbReference type="Gene3D" id="3.30.70.330">
    <property type="match status" value="2"/>
</dbReference>
<dbReference type="OMA" id="DIRAIYT"/>
<organism evidence="3 4">
    <name type="scientific">Arabis alpina</name>
    <name type="common">Alpine rock-cress</name>
    <dbReference type="NCBI Taxonomy" id="50452"/>
    <lineage>
        <taxon>Eukaryota</taxon>
        <taxon>Viridiplantae</taxon>
        <taxon>Streptophyta</taxon>
        <taxon>Embryophyta</taxon>
        <taxon>Tracheophyta</taxon>
        <taxon>Spermatophyta</taxon>
        <taxon>Magnoliopsida</taxon>
        <taxon>eudicotyledons</taxon>
        <taxon>Gunneridae</taxon>
        <taxon>Pentapetalae</taxon>
        <taxon>rosids</taxon>
        <taxon>malvids</taxon>
        <taxon>Brassicales</taxon>
        <taxon>Brassicaceae</taxon>
        <taxon>Arabideae</taxon>
        <taxon>Arabis</taxon>
    </lineage>
</organism>
<sequence>MAYSYSSNNSDIDIKGLTVYKALADRAAGKITLYEDKLSHCFKVSVEGHVGTTSLRADDIRAIYTSRFRECGKIFNVVIPSDPSSGVVESCGFIYFFDEGGQEKALALSGTNVGFPLGERSGVTLGGWDVVVKALPKDSFEFSPDQVANARRRETLRPRGIFVSGYDRSRFADMDVIRSALFGLLSTCGEIIYLTLKEDPCQPGHLNESSFVCLAGDEARAKALRLDGSDMGGWNVVVESAEPKGARVIPANERNIPFGWEGPPGYRWKDIHPSTSH</sequence>